<evidence type="ECO:0000256" key="1">
    <source>
        <dbReference type="SAM" id="MobiDB-lite"/>
    </source>
</evidence>
<proteinExistence type="predicted"/>
<feature type="region of interest" description="Disordered" evidence="1">
    <location>
        <begin position="1"/>
        <end position="29"/>
    </location>
</feature>
<accession>A0AAN6Y9K0</accession>
<evidence type="ECO:0000313" key="2">
    <source>
        <dbReference type="EMBL" id="KAK4215179.1"/>
    </source>
</evidence>
<gene>
    <name evidence="2" type="ORF">QBC37DRAFT_282279</name>
</gene>
<feature type="non-terminal residue" evidence="2">
    <location>
        <position position="1"/>
    </location>
</feature>
<evidence type="ECO:0000313" key="3">
    <source>
        <dbReference type="Proteomes" id="UP001301769"/>
    </source>
</evidence>
<comment type="caution">
    <text evidence="2">The sequence shown here is derived from an EMBL/GenBank/DDBJ whole genome shotgun (WGS) entry which is preliminary data.</text>
</comment>
<reference evidence="2" key="2">
    <citation type="submission" date="2023-05" db="EMBL/GenBank/DDBJ databases">
        <authorList>
            <consortium name="Lawrence Berkeley National Laboratory"/>
            <person name="Steindorff A."/>
            <person name="Hensen N."/>
            <person name="Bonometti L."/>
            <person name="Westerberg I."/>
            <person name="Brannstrom I.O."/>
            <person name="Guillou S."/>
            <person name="Cros-Aarteil S."/>
            <person name="Calhoun S."/>
            <person name="Haridas S."/>
            <person name="Kuo A."/>
            <person name="Mondo S."/>
            <person name="Pangilinan J."/>
            <person name="Riley R."/>
            <person name="Labutti K."/>
            <person name="Andreopoulos B."/>
            <person name="Lipzen A."/>
            <person name="Chen C."/>
            <person name="Yanf M."/>
            <person name="Daum C."/>
            <person name="Ng V."/>
            <person name="Clum A."/>
            <person name="Ohm R."/>
            <person name="Martin F."/>
            <person name="Silar P."/>
            <person name="Natvig D."/>
            <person name="Lalanne C."/>
            <person name="Gautier V."/>
            <person name="Ament-Velasquez S.L."/>
            <person name="Kruys A."/>
            <person name="Hutchinson M.I."/>
            <person name="Powell A.J."/>
            <person name="Barry K."/>
            <person name="Miller A.N."/>
            <person name="Grigoriev I.V."/>
            <person name="Debuchy R."/>
            <person name="Gladieux P."/>
            <person name="Thoren M.H."/>
            <person name="Johannesson H."/>
        </authorList>
    </citation>
    <scope>NUCLEOTIDE SEQUENCE</scope>
    <source>
        <strain evidence="2">PSN293</strain>
    </source>
</reference>
<dbReference type="EMBL" id="MU858083">
    <property type="protein sequence ID" value="KAK4215179.1"/>
    <property type="molecule type" value="Genomic_DNA"/>
</dbReference>
<dbReference type="Proteomes" id="UP001301769">
    <property type="component" value="Unassembled WGS sequence"/>
</dbReference>
<protein>
    <submittedName>
        <fullName evidence="2">Uncharacterized protein</fullName>
    </submittedName>
</protein>
<sequence>VGFDDENRLYMVDGPDESQNQSGFEEDGGWWPNRSETHNLRQWHACWQTAGLRYYYWSLGWMTAGAPHNPTCKPVEVIKEDV</sequence>
<organism evidence="2 3">
    <name type="scientific">Rhypophila decipiens</name>
    <dbReference type="NCBI Taxonomy" id="261697"/>
    <lineage>
        <taxon>Eukaryota</taxon>
        <taxon>Fungi</taxon>
        <taxon>Dikarya</taxon>
        <taxon>Ascomycota</taxon>
        <taxon>Pezizomycotina</taxon>
        <taxon>Sordariomycetes</taxon>
        <taxon>Sordariomycetidae</taxon>
        <taxon>Sordariales</taxon>
        <taxon>Naviculisporaceae</taxon>
        <taxon>Rhypophila</taxon>
    </lineage>
</organism>
<keyword evidence="3" id="KW-1185">Reference proteome</keyword>
<reference evidence="2" key="1">
    <citation type="journal article" date="2023" name="Mol. Phylogenet. Evol.">
        <title>Genome-scale phylogeny and comparative genomics of the fungal order Sordariales.</title>
        <authorList>
            <person name="Hensen N."/>
            <person name="Bonometti L."/>
            <person name="Westerberg I."/>
            <person name="Brannstrom I.O."/>
            <person name="Guillou S."/>
            <person name="Cros-Aarteil S."/>
            <person name="Calhoun S."/>
            <person name="Haridas S."/>
            <person name="Kuo A."/>
            <person name="Mondo S."/>
            <person name="Pangilinan J."/>
            <person name="Riley R."/>
            <person name="LaButti K."/>
            <person name="Andreopoulos B."/>
            <person name="Lipzen A."/>
            <person name="Chen C."/>
            <person name="Yan M."/>
            <person name="Daum C."/>
            <person name="Ng V."/>
            <person name="Clum A."/>
            <person name="Steindorff A."/>
            <person name="Ohm R.A."/>
            <person name="Martin F."/>
            <person name="Silar P."/>
            <person name="Natvig D.O."/>
            <person name="Lalanne C."/>
            <person name="Gautier V."/>
            <person name="Ament-Velasquez S.L."/>
            <person name="Kruys A."/>
            <person name="Hutchinson M.I."/>
            <person name="Powell A.J."/>
            <person name="Barry K."/>
            <person name="Miller A.N."/>
            <person name="Grigoriev I.V."/>
            <person name="Debuchy R."/>
            <person name="Gladieux P."/>
            <person name="Hiltunen Thoren M."/>
            <person name="Johannesson H."/>
        </authorList>
    </citation>
    <scope>NUCLEOTIDE SEQUENCE</scope>
    <source>
        <strain evidence="2">PSN293</strain>
    </source>
</reference>
<dbReference type="AlphaFoldDB" id="A0AAN6Y9K0"/>
<name>A0AAN6Y9K0_9PEZI</name>